<keyword evidence="7 10" id="KW-0106">Calcium</keyword>
<dbReference type="SMART" id="SM00155">
    <property type="entry name" value="PLDc"/>
    <property type="match status" value="2"/>
</dbReference>
<comment type="catalytic activity">
    <reaction evidence="1 10">
        <text>a 1,2-diacyl-sn-glycero-3-phosphocholine + H2O = a 1,2-diacyl-sn-glycero-3-phosphate + choline + H(+)</text>
        <dbReference type="Rhea" id="RHEA:14445"/>
        <dbReference type="ChEBI" id="CHEBI:15354"/>
        <dbReference type="ChEBI" id="CHEBI:15377"/>
        <dbReference type="ChEBI" id="CHEBI:15378"/>
        <dbReference type="ChEBI" id="CHEBI:57643"/>
        <dbReference type="ChEBI" id="CHEBI:58608"/>
        <dbReference type="EC" id="3.1.4.4"/>
    </reaction>
</comment>
<reference evidence="13" key="1">
    <citation type="submission" date="2018-01" db="EMBL/GenBank/DDBJ databases">
        <authorList>
            <person name="Mao J.F."/>
        </authorList>
    </citation>
    <scope>NUCLEOTIDE SEQUENCE</scope>
    <source>
        <strain evidence="13">Huo1</strain>
        <tissue evidence="13">Leaf</tissue>
    </source>
</reference>
<evidence type="ECO:0000256" key="10">
    <source>
        <dbReference type="PIRNR" id="PIRNR036470"/>
    </source>
</evidence>
<accession>A0A8X8XFU1</accession>
<comment type="function">
    <text evidence="10">Hydrolyzes glycerol-phospholipids at the terminal phosphodiesteric bond.</text>
</comment>
<dbReference type="InterPro" id="IPR015679">
    <property type="entry name" value="PLipase_D_fam"/>
</dbReference>
<evidence type="ECO:0000256" key="8">
    <source>
        <dbReference type="ARBA" id="ARBA00022963"/>
    </source>
</evidence>
<dbReference type="InterPro" id="IPR011402">
    <property type="entry name" value="PLipase_D_pln"/>
</dbReference>
<dbReference type="GO" id="GO:0004630">
    <property type="term" value="F:phospholipase D activity"/>
    <property type="evidence" value="ECO:0007669"/>
    <property type="project" value="UniProtKB-EC"/>
</dbReference>
<keyword evidence="14" id="KW-1185">Reference proteome</keyword>
<protein>
    <recommendedName>
        <fullName evidence="10">Phospholipase D</fullName>
        <ecNumber evidence="10">3.1.4.4</ecNumber>
    </recommendedName>
</protein>
<evidence type="ECO:0000259" key="12">
    <source>
        <dbReference type="PROSITE" id="PS50035"/>
    </source>
</evidence>
<evidence type="ECO:0000256" key="1">
    <source>
        <dbReference type="ARBA" id="ARBA00000798"/>
    </source>
</evidence>
<dbReference type="Pfam" id="PF00168">
    <property type="entry name" value="C2"/>
    <property type="match status" value="1"/>
</dbReference>
<keyword evidence="4" id="KW-0479">Metal-binding</keyword>
<dbReference type="Gene3D" id="2.60.40.150">
    <property type="entry name" value="C2 domain"/>
    <property type="match status" value="1"/>
</dbReference>
<dbReference type="FunFam" id="3.30.870.10:FF:000025">
    <property type="entry name" value="Phospholipase D delta"/>
    <property type="match status" value="1"/>
</dbReference>
<dbReference type="PANTHER" id="PTHR18896:SF138">
    <property type="entry name" value="PHOSPHOLIPASE D"/>
    <property type="match status" value="1"/>
</dbReference>
<keyword evidence="9" id="KW-0443">Lipid metabolism</keyword>
<sequence>MAQMLLHGDLHATVYEVDKLHIGAVGLFFRKAVEGVEHVLGLGDASSKMYATIDLERARVGRTRKLDQTSTPRWYESFHIYCAHMASEVVVSVKISKPVGAELIGRAYLPVSDLLKGDEIDTWLEILDTNRKPIDGNSKIHVKLHFFDVSRERFYAHGLKTPNFPGVPYTFFPQRKECKVTLYQDAHVPDEFIPRIPLSGGKFYEPHRCWEDIFDAINDAKHFIYITGWSVYTEITLVRDTRRPKAGGDATLGELLLRKANEGVRVLMLVWDDRTSVGFLKTDGLMVTHDEETFNYFNGTEVHCVLCGRNPDDGATLVQNIAIGTMFTHHQKTVVVDAAMPSSVDQMRRIVSFVGGIDLCDGRYDTQFHPLFRTLATSHHDDFHQGNIEGATITKGGPREPWHDIHCKLEGPAAWDVLFNFEQRWRKQGEKDLLLNMNELRSIIIPPSPVTFPDDPETWTVQVFRSIDGGAAFGFPDKPEEAAKVGLVSGKDNIIDRSIQDAYIHAIRRANRFIYIENQYFLGSSYAWNSKDINDADIEALHVIPREISLKIASKIERGEPFRVYVVLPMWPEGFPESQSVQAILDWQRRTMQMMYTDIIETLGAKGIVANPKDYLTFFCLGNREVKKPGEYEPAEKPDPNSDYGRAQANRRTMIYVHSKMMIVDDEYIIVGSANINERSMAGSRDSEIAMGAYQPYHLSGQQPARGQVHGFRMALWYEHTGMLDNSFSYPESLECIQKVNGIARQNWDVYTREGLERDLPAHLLNYPVDVAEDGTVTQLPGMENFPDTNARVLGTKAAYIPPILTT</sequence>
<keyword evidence="8 10" id="KW-0442">Lipid degradation</keyword>
<dbReference type="SUPFAM" id="SSF49562">
    <property type="entry name" value="C2 domain (Calcium/lipid-binding domain, CaLB)"/>
    <property type="match status" value="1"/>
</dbReference>
<dbReference type="GO" id="GO:0046470">
    <property type="term" value="P:phosphatidylcholine metabolic process"/>
    <property type="evidence" value="ECO:0007669"/>
    <property type="project" value="InterPro"/>
</dbReference>
<dbReference type="SUPFAM" id="SSF56024">
    <property type="entry name" value="Phospholipase D/nuclease"/>
    <property type="match status" value="2"/>
</dbReference>
<dbReference type="PROSITE" id="PS50004">
    <property type="entry name" value="C2"/>
    <property type="match status" value="1"/>
</dbReference>
<dbReference type="PANTHER" id="PTHR18896">
    <property type="entry name" value="PHOSPHOLIPASE D"/>
    <property type="match status" value="1"/>
</dbReference>
<dbReference type="GO" id="GO:0005886">
    <property type="term" value="C:plasma membrane"/>
    <property type="evidence" value="ECO:0007669"/>
    <property type="project" value="TreeGrafter"/>
</dbReference>
<comment type="similarity">
    <text evidence="3 10">Belongs to the phospholipase D family. C2-PLD subfamily.</text>
</comment>
<dbReference type="InterPro" id="IPR000008">
    <property type="entry name" value="C2_dom"/>
</dbReference>
<dbReference type="AlphaFoldDB" id="A0A8X8XFU1"/>
<dbReference type="InterPro" id="IPR035892">
    <property type="entry name" value="C2_domain_sf"/>
</dbReference>
<comment type="caution">
    <text evidence="13">The sequence shown here is derived from an EMBL/GenBank/DDBJ whole genome shotgun (WGS) entry which is preliminary data.</text>
</comment>
<evidence type="ECO:0000259" key="11">
    <source>
        <dbReference type="PROSITE" id="PS50004"/>
    </source>
</evidence>
<feature type="domain" description="PLD phosphodiesterase" evidence="12">
    <location>
        <begin position="325"/>
        <end position="363"/>
    </location>
</feature>
<dbReference type="CDD" id="cd04015">
    <property type="entry name" value="C2_plant_PLD"/>
    <property type="match status" value="1"/>
</dbReference>
<evidence type="ECO:0000256" key="2">
    <source>
        <dbReference type="ARBA" id="ARBA00001913"/>
    </source>
</evidence>
<keyword evidence="6 10" id="KW-0378">Hydrolase</keyword>
<evidence type="ECO:0000313" key="13">
    <source>
        <dbReference type="EMBL" id="KAG6413820.1"/>
    </source>
</evidence>
<reference evidence="13" key="2">
    <citation type="submission" date="2020-08" db="EMBL/GenBank/DDBJ databases">
        <title>Plant Genome Project.</title>
        <authorList>
            <person name="Zhang R.-G."/>
        </authorList>
    </citation>
    <scope>NUCLEOTIDE SEQUENCE</scope>
    <source>
        <strain evidence="13">Huo1</strain>
        <tissue evidence="13">Leaf</tissue>
    </source>
</reference>
<dbReference type="OrthoDB" id="14911at2759"/>
<dbReference type="PIRSF" id="PIRSF036470">
    <property type="entry name" value="PLD_plant"/>
    <property type="match status" value="1"/>
</dbReference>
<comment type="cofactor">
    <cofactor evidence="2 10">
        <name>Ca(2+)</name>
        <dbReference type="ChEBI" id="CHEBI:29108"/>
    </cofactor>
</comment>
<evidence type="ECO:0000256" key="4">
    <source>
        <dbReference type="ARBA" id="ARBA00022723"/>
    </source>
</evidence>
<evidence type="ECO:0000256" key="7">
    <source>
        <dbReference type="ARBA" id="ARBA00022837"/>
    </source>
</evidence>
<dbReference type="Proteomes" id="UP000298416">
    <property type="component" value="Unassembled WGS sequence"/>
</dbReference>
<organism evidence="13">
    <name type="scientific">Salvia splendens</name>
    <name type="common">Scarlet sage</name>
    <dbReference type="NCBI Taxonomy" id="180675"/>
    <lineage>
        <taxon>Eukaryota</taxon>
        <taxon>Viridiplantae</taxon>
        <taxon>Streptophyta</taxon>
        <taxon>Embryophyta</taxon>
        <taxon>Tracheophyta</taxon>
        <taxon>Spermatophyta</taxon>
        <taxon>Magnoliopsida</taxon>
        <taxon>eudicotyledons</taxon>
        <taxon>Gunneridae</taxon>
        <taxon>Pentapetalae</taxon>
        <taxon>asterids</taxon>
        <taxon>lamiids</taxon>
        <taxon>Lamiales</taxon>
        <taxon>Lamiaceae</taxon>
        <taxon>Nepetoideae</taxon>
        <taxon>Mentheae</taxon>
        <taxon>Salviinae</taxon>
        <taxon>Salvia</taxon>
        <taxon>Salvia subgen. Calosphace</taxon>
        <taxon>core Calosphace</taxon>
    </lineage>
</organism>
<dbReference type="InterPro" id="IPR001736">
    <property type="entry name" value="PLipase_D/transphosphatidylase"/>
</dbReference>
<dbReference type="SMART" id="SM00239">
    <property type="entry name" value="C2"/>
    <property type="match status" value="1"/>
</dbReference>
<name>A0A8X8XFU1_SALSN</name>
<dbReference type="Pfam" id="PF00614">
    <property type="entry name" value="PLDc"/>
    <property type="match status" value="2"/>
</dbReference>
<evidence type="ECO:0000313" key="14">
    <source>
        <dbReference type="Proteomes" id="UP000298416"/>
    </source>
</evidence>
<feature type="domain" description="C2" evidence="11">
    <location>
        <begin position="1"/>
        <end position="124"/>
    </location>
</feature>
<dbReference type="Gene3D" id="3.30.870.10">
    <property type="entry name" value="Endonuclease Chain A"/>
    <property type="match status" value="2"/>
</dbReference>
<dbReference type="InterPro" id="IPR024632">
    <property type="entry name" value="PLipase_D_C"/>
</dbReference>
<dbReference type="PROSITE" id="PS50035">
    <property type="entry name" value="PLD"/>
    <property type="match status" value="2"/>
</dbReference>
<proteinExistence type="inferred from homology"/>
<evidence type="ECO:0000256" key="3">
    <source>
        <dbReference type="ARBA" id="ARBA00010683"/>
    </source>
</evidence>
<evidence type="ECO:0000256" key="6">
    <source>
        <dbReference type="ARBA" id="ARBA00022801"/>
    </source>
</evidence>
<keyword evidence="5" id="KW-0677">Repeat</keyword>
<dbReference type="GO" id="GO:0009395">
    <property type="term" value="P:phospholipid catabolic process"/>
    <property type="evidence" value="ECO:0007669"/>
    <property type="project" value="TreeGrafter"/>
</dbReference>
<evidence type="ECO:0000256" key="5">
    <source>
        <dbReference type="ARBA" id="ARBA00022737"/>
    </source>
</evidence>
<gene>
    <name evidence="13" type="ORF">SASPL_126535</name>
</gene>
<evidence type="ECO:0000256" key="9">
    <source>
        <dbReference type="ARBA" id="ARBA00023098"/>
    </source>
</evidence>
<dbReference type="Pfam" id="PF12357">
    <property type="entry name" value="PLD_C"/>
    <property type="match status" value="1"/>
</dbReference>
<dbReference type="EMBL" id="PNBA02000009">
    <property type="protein sequence ID" value="KAG6413820.1"/>
    <property type="molecule type" value="Genomic_DNA"/>
</dbReference>
<feature type="domain" description="PLD phosphodiesterase" evidence="12">
    <location>
        <begin position="653"/>
        <end position="680"/>
    </location>
</feature>
<dbReference type="GO" id="GO:0005509">
    <property type="term" value="F:calcium ion binding"/>
    <property type="evidence" value="ECO:0007669"/>
    <property type="project" value="InterPro"/>
</dbReference>
<dbReference type="EC" id="3.1.4.4" evidence="10"/>